<evidence type="ECO:0000256" key="14">
    <source>
        <dbReference type="SAM" id="MobiDB-lite"/>
    </source>
</evidence>
<gene>
    <name evidence="16" type="ORF">DMC30DRAFT_18851</name>
</gene>
<organism evidence="16 17">
    <name type="scientific">Rhodotorula diobovata</name>
    <dbReference type="NCBI Taxonomy" id="5288"/>
    <lineage>
        <taxon>Eukaryota</taxon>
        <taxon>Fungi</taxon>
        <taxon>Dikarya</taxon>
        <taxon>Basidiomycota</taxon>
        <taxon>Pucciniomycotina</taxon>
        <taxon>Microbotryomycetes</taxon>
        <taxon>Sporidiobolales</taxon>
        <taxon>Sporidiobolaceae</taxon>
        <taxon>Rhodotorula</taxon>
    </lineage>
</organism>
<evidence type="ECO:0000256" key="5">
    <source>
        <dbReference type="ARBA" id="ARBA00022670"/>
    </source>
</evidence>
<comment type="function">
    <text evidence="12">Cleaves proteins, imported into the mitochondrion, to their mature size. While most mitochondrial precursor proteins are processed to the mature form in one step by mitochondrial processing peptidase (MPP), the sequential cleavage by MIP of an octapeptide after initial processing by MPP is a required step for a subgroup of nuclear-encoded precursor proteins destined for the matrix or the inner membrane.</text>
</comment>
<keyword evidence="5 13" id="KW-0645">Protease</keyword>
<evidence type="ECO:0000256" key="4">
    <source>
        <dbReference type="ARBA" id="ARBA00012441"/>
    </source>
</evidence>
<evidence type="ECO:0000256" key="6">
    <source>
        <dbReference type="ARBA" id="ARBA00022723"/>
    </source>
</evidence>
<dbReference type="GO" id="GO:0004222">
    <property type="term" value="F:metalloendopeptidase activity"/>
    <property type="evidence" value="ECO:0007669"/>
    <property type="project" value="UniProtKB-EC"/>
</dbReference>
<evidence type="ECO:0000256" key="11">
    <source>
        <dbReference type="ARBA" id="ARBA00023128"/>
    </source>
</evidence>
<accession>A0A5C5FQN2</accession>
<evidence type="ECO:0000256" key="2">
    <source>
        <dbReference type="ARBA" id="ARBA00004305"/>
    </source>
</evidence>
<evidence type="ECO:0000256" key="8">
    <source>
        <dbReference type="ARBA" id="ARBA00022833"/>
    </source>
</evidence>
<keyword evidence="17" id="KW-1185">Reference proteome</keyword>
<evidence type="ECO:0000313" key="17">
    <source>
        <dbReference type="Proteomes" id="UP000311382"/>
    </source>
</evidence>
<evidence type="ECO:0000256" key="3">
    <source>
        <dbReference type="ARBA" id="ARBA00006040"/>
    </source>
</evidence>
<comment type="similarity">
    <text evidence="3 13">Belongs to the peptidase M3 family.</text>
</comment>
<dbReference type="Gene3D" id="3.40.390.10">
    <property type="entry name" value="Collagenase (Catalytic Domain)"/>
    <property type="match status" value="1"/>
</dbReference>
<evidence type="ECO:0000256" key="13">
    <source>
        <dbReference type="RuleBase" id="RU003435"/>
    </source>
</evidence>
<dbReference type="InterPro" id="IPR024079">
    <property type="entry name" value="MetalloPept_cat_dom_sf"/>
</dbReference>
<dbReference type="GO" id="GO:0006518">
    <property type="term" value="P:peptide metabolic process"/>
    <property type="evidence" value="ECO:0007669"/>
    <property type="project" value="TreeGrafter"/>
</dbReference>
<feature type="domain" description="Peptidase M3A/M3B catalytic" evidence="15">
    <location>
        <begin position="314"/>
        <end position="811"/>
    </location>
</feature>
<feature type="region of interest" description="Disordered" evidence="14">
    <location>
        <begin position="1"/>
        <end position="29"/>
    </location>
</feature>
<protein>
    <recommendedName>
        <fullName evidence="4">mitochondrial intermediate peptidase</fullName>
        <ecNumber evidence="4">3.4.24.59</ecNumber>
    </recommendedName>
</protein>
<dbReference type="FunFam" id="3.40.390.10:FF:000055">
    <property type="entry name" value="Related to mitochondrial intermediate peptidase"/>
    <property type="match status" value="1"/>
</dbReference>
<dbReference type="Pfam" id="PF01432">
    <property type="entry name" value="Peptidase_M3"/>
    <property type="match status" value="1"/>
</dbReference>
<evidence type="ECO:0000256" key="7">
    <source>
        <dbReference type="ARBA" id="ARBA00022801"/>
    </source>
</evidence>
<sequence length="829" mass="90187">MLRSALRRAATRRVGPPPTSRPVASATSKATRIAPACSCGFTSSASRREHAAAKAQQPPTDKVLLQAFDTPSSDFTASPSSVAPTGLFGQPALKTPEDFPILAYRTTLRAKVLVDRLCRPSPPPQSLAEAERAFLAMVKNLDRLSDLLCGVIDLAELVRNVHPDPRWVDGANAAYEELCEYMNELNTHVGLYEGLKTLHSMLPPETPTKSPALFAAYAVATPFLRDFEKSGIHLPPQQRAEFVSLSTAILQLGRRFLQNAADPDVREPVKVSRPDLNKAFGASMTRRLMGDAPESQQDAFVDPSSWEGRVLARHHPDASVRRELYVAAHAAPASHVETLDELLLARGKLARLVGRSSWADVALEDKMAQTPEAVQGFLDALERHNRPLAQQDLQVLRQAKAAHLARTGGGGGRGRGDASVIDAWDRDFYTDLAAAGQSASPLPDISPFFSVGTVFSGLSRLFTALYGIRFEVEDVRDGEVWAPGVRKLRVVDEDEGRIGTIFCDLAAREGKAPGAAHYTVRCSRRVDDDDADADFSAEGRSWAEIDGVRVERADLEGLLEVEPVEWRGREGRHQEPVVVLVCAFGSSEAAGRPAFLQWHEVETLHHEMGHAIHSMIGRSEYHNVAGTRCATDFVEFPSVLMEHFVSSPDVIALSARHYNTGHALPQPIFASLLKERSRFSALETSSQVMMAALDQAYHSSSVADAAGAGAGKFDSTALLAQTQARYHVVPYAEGTAWQTQFGHLFGYGATYYSYLFDRAIAAHVFAEKFAADPLSRERGEELKQGVLRWGGGRDPWEMIGELVGDEAVARGGKGAMEAVGKWGIEGAAT</sequence>
<comment type="subcellular location">
    <subcellularLocation>
        <location evidence="2">Mitochondrion matrix</location>
    </subcellularLocation>
</comment>
<dbReference type="CDD" id="cd06457">
    <property type="entry name" value="M3A_MIP"/>
    <property type="match status" value="1"/>
</dbReference>
<dbReference type="GO" id="GO:0046872">
    <property type="term" value="F:metal ion binding"/>
    <property type="evidence" value="ECO:0007669"/>
    <property type="project" value="UniProtKB-UniRule"/>
</dbReference>
<keyword evidence="10 13" id="KW-0482">Metalloprotease</keyword>
<evidence type="ECO:0000256" key="12">
    <source>
        <dbReference type="ARBA" id="ARBA00025208"/>
    </source>
</evidence>
<dbReference type="PANTHER" id="PTHR11804:SF79">
    <property type="entry name" value="MITOCHONDRIAL INTERMEDIATE PEPTIDASE"/>
    <property type="match status" value="1"/>
</dbReference>
<keyword evidence="7 13" id="KW-0378">Hydrolase</keyword>
<dbReference type="InterPro" id="IPR024077">
    <property type="entry name" value="Neurolysin/TOP_dom2"/>
</dbReference>
<evidence type="ECO:0000256" key="1">
    <source>
        <dbReference type="ARBA" id="ARBA00000436"/>
    </source>
</evidence>
<dbReference type="GO" id="GO:0005759">
    <property type="term" value="C:mitochondrial matrix"/>
    <property type="evidence" value="ECO:0007669"/>
    <property type="project" value="UniProtKB-SubCell"/>
</dbReference>
<evidence type="ECO:0000259" key="15">
    <source>
        <dbReference type="Pfam" id="PF01432"/>
    </source>
</evidence>
<comment type="caution">
    <text evidence="16">The sequence shown here is derived from an EMBL/GenBank/DDBJ whole genome shotgun (WGS) entry which is preliminary data.</text>
</comment>
<dbReference type="InterPro" id="IPR033851">
    <property type="entry name" value="M3A_MIP"/>
</dbReference>
<dbReference type="OrthoDB" id="17530at2759"/>
<keyword evidence="6 13" id="KW-0479">Metal-binding</keyword>
<dbReference type="SUPFAM" id="SSF55486">
    <property type="entry name" value="Metalloproteases ('zincins'), catalytic domain"/>
    <property type="match status" value="1"/>
</dbReference>
<keyword evidence="9" id="KW-0809">Transit peptide</keyword>
<feature type="compositionally biased region" description="Basic residues" evidence="14">
    <location>
        <begin position="1"/>
        <end position="11"/>
    </location>
</feature>
<evidence type="ECO:0000313" key="16">
    <source>
        <dbReference type="EMBL" id="TNY19113.1"/>
    </source>
</evidence>
<evidence type="ECO:0000256" key="9">
    <source>
        <dbReference type="ARBA" id="ARBA00022946"/>
    </source>
</evidence>
<dbReference type="Proteomes" id="UP000311382">
    <property type="component" value="Unassembled WGS sequence"/>
</dbReference>
<dbReference type="EC" id="3.4.24.59" evidence="4"/>
<dbReference type="EMBL" id="SOZI01000108">
    <property type="protein sequence ID" value="TNY19113.1"/>
    <property type="molecule type" value="Genomic_DNA"/>
</dbReference>
<comment type="catalytic activity">
    <reaction evidence="1">
        <text>Release of an N-terminal octapeptide as second stage of processing of some proteins imported into the mitochondrion.</text>
        <dbReference type="EC" id="3.4.24.59"/>
    </reaction>
</comment>
<keyword evidence="11" id="KW-0496">Mitochondrion</keyword>
<dbReference type="STRING" id="5288.A0A5C5FQN2"/>
<dbReference type="AlphaFoldDB" id="A0A5C5FQN2"/>
<dbReference type="InterPro" id="IPR001567">
    <property type="entry name" value="Pept_M3A_M3B_dom"/>
</dbReference>
<proteinExistence type="inferred from homology"/>
<dbReference type="InterPro" id="IPR045090">
    <property type="entry name" value="Pept_M3A_M3B"/>
</dbReference>
<name>A0A5C5FQN2_9BASI</name>
<dbReference type="Gene3D" id="1.10.1370.10">
    <property type="entry name" value="Neurolysin, domain 3"/>
    <property type="match status" value="1"/>
</dbReference>
<dbReference type="PANTHER" id="PTHR11804">
    <property type="entry name" value="PROTEASE M3 THIMET OLIGOPEPTIDASE-RELATED"/>
    <property type="match status" value="1"/>
</dbReference>
<dbReference type="GO" id="GO:0006627">
    <property type="term" value="P:protein processing involved in protein targeting to mitochondrion"/>
    <property type="evidence" value="ECO:0007669"/>
    <property type="project" value="TreeGrafter"/>
</dbReference>
<reference evidence="16 17" key="1">
    <citation type="submission" date="2019-03" db="EMBL/GenBank/DDBJ databases">
        <title>Rhodosporidium diobovatum UCD-FST 08-225 genome sequencing, assembly, and annotation.</title>
        <authorList>
            <person name="Fakankun I.U."/>
            <person name="Fristensky B."/>
            <person name="Levin D.B."/>
        </authorList>
    </citation>
    <scope>NUCLEOTIDE SEQUENCE [LARGE SCALE GENOMIC DNA]</scope>
    <source>
        <strain evidence="16 17">UCD-FST 08-225</strain>
    </source>
</reference>
<evidence type="ECO:0000256" key="10">
    <source>
        <dbReference type="ARBA" id="ARBA00023049"/>
    </source>
</evidence>
<keyword evidence="8 13" id="KW-0862">Zinc</keyword>
<comment type="cofactor">
    <cofactor evidence="13">
        <name>Zn(2+)</name>
        <dbReference type="ChEBI" id="CHEBI:29105"/>
    </cofactor>
    <text evidence="13">Binds 1 zinc ion.</text>
</comment>